<evidence type="ECO:0000313" key="3">
    <source>
        <dbReference type="Proteomes" id="UP000789375"/>
    </source>
</evidence>
<dbReference type="GO" id="GO:0004672">
    <property type="term" value="F:protein kinase activity"/>
    <property type="evidence" value="ECO:0007669"/>
    <property type="project" value="InterPro"/>
</dbReference>
<gene>
    <name evidence="2" type="ORF">FMOSSE_LOCUS16059</name>
</gene>
<evidence type="ECO:0000259" key="1">
    <source>
        <dbReference type="PROSITE" id="PS50011"/>
    </source>
</evidence>
<dbReference type="InterPro" id="IPR011009">
    <property type="entry name" value="Kinase-like_dom_sf"/>
</dbReference>
<sequence>DPKTKKYCIVTSHAADYNLRNYLQNNKISWLEKINILDYIINDLAIIHKLEITHCHLNLENVLMSGNLAFLISEVLRRGTQIRSLNI</sequence>
<evidence type="ECO:0000313" key="2">
    <source>
        <dbReference type="EMBL" id="CAG8739429.1"/>
    </source>
</evidence>
<reference evidence="2" key="1">
    <citation type="submission" date="2021-06" db="EMBL/GenBank/DDBJ databases">
        <authorList>
            <person name="Kallberg Y."/>
            <person name="Tangrot J."/>
            <person name="Rosling A."/>
        </authorList>
    </citation>
    <scope>NUCLEOTIDE SEQUENCE</scope>
    <source>
        <strain evidence="2">87-6 pot B 2015</strain>
    </source>
</reference>
<proteinExistence type="predicted"/>
<dbReference type="SUPFAM" id="SSF56112">
    <property type="entry name" value="Protein kinase-like (PK-like)"/>
    <property type="match status" value="1"/>
</dbReference>
<dbReference type="GO" id="GO:0005524">
    <property type="term" value="F:ATP binding"/>
    <property type="evidence" value="ECO:0007669"/>
    <property type="project" value="InterPro"/>
</dbReference>
<feature type="domain" description="Protein kinase" evidence="1">
    <location>
        <begin position="1"/>
        <end position="87"/>
    </location>
</feature>
<keyword evidence="3" id="KW-1185">Reference proteome</keyword>
<organism evidence="2 3">
    <name type="scientific">Funneliformis mosseae</name>
    <name type="common">Endomycorrhizal fungus</name>
    <name type="synonym">Glomus mosseae</name>
    <dbReference type="NCBI Taxonomy" id="27381"/>
    <lineage>
        <taxon>Eukaryota</taxon>
        <taxon>Fungi</taxon>
        <taxon>Fungi incertae sedis</taxon>
        <taxon>Mucoromycota</taxon>
        <taxon>Glomeromycotina</taxon>
        <taxon>Glomeromycetes</taxon>
        <taxon>Glomerales</taxon>
        <taxon>Glomeraceae</taxon>
        <taxon>Funneliformis</taxon>
    </lineage>
</organism>
<name>A0A9N9IMI7_FUNMO</name>
<dbReference type="EMBL" id="CAJVPP010020032">
    <property type="protein sequence ID" value="CAG8739429.1"/>
    <property type="molecule type" value="Genomic_DNA"/>
</dbReference>
<comment type="caution">
    <text evidence="2">The sequence shown here is derived from an EMBL/GenBank/DDBJ whole genome shotgun (WGS) entry which is preliminary data.</text>
</comment>
<dbReference type="InterPro" id="IPR000719">
    <property type="entry name" value="Prot_kinase_dom"/>
</dbReference>
<feature type="non-terminal residue" evidence="2">
    <location>
        <position position="1"/>
    </location>
</feature>
<dbReference type="AlphaFoldDB" id="A0A9N9IMI7"/>
<dbReference type="Proteomes" id="UP000789375">
    <property type="component" value="Unassembled WGS sequence"/>
</dbReference>
<accession>A0A9N9IMI7</accession>
<dbReference type="Gene3D" id="1.10.510.10">
    <property type="entry name" value="Transferase(Phosphotransferase) domain 1"/>
    <property type="match status" value="1"/>
</dbReference>
<protein>
    <submittedName>
        <fullName evidence="2">2664_t:CDS:1</fullName>
    </submittedName>
</protein>
<dbReference type="PROSITE" id="PS50011">
    <property type="entry name" value="PROTEIN_KINASE_DOM"/>
    <property type="match status" value="1"/>
</dbReference>